<sequence length="50" mass="5920">MHGKSDRHLAVRGNKGLKALREKKMELEQKRRIRINEFTNSKLSTKSNRK</sequence>
<name>A0A2K8SIV1_9NOSO</name>
<evidence type="ECO:0000256" key="1">
    <source>
        <dbReference type="SAM" id="MobiDB-lite"/>
    </source>
</evidence>
<reference evidence="2 3" key="1">
    <citation type="submission" date="2017-11" db="EMBL/GenBank/DDBJ databases">
        <title>Complete genome of a free-living desiccation-tolerant cyanobacterium and its photosynthetic adaptation to extreme terrestrial habitat.</title>
        <authorList>
            <person name="Shang J."/>
        </authorList>
    </citation>
    <scope>NUCLEOTIDE SEQUENCE [LARGE SCALE GENOMIC DNA]</scope>
    <source>
        <strain evidence="2 3">CCNUN1</strain>
    </source>
</reference>
<dbReference type="EMBL" id="CP024785">
    <property type="protein sequence ID" value="AUB35404.1"/>
    <property type="molecule type" value="Genomic_DNA"/>
</dbReference>
<keyword evidence="3" id="KW-1185">Reference proteome</keyword>
<accession>A0A2K8SIV1</accession>
<dbReference type="AlphaFoldDB" id="A0A2K8SIV1"/>
<evidence type="ECO:0000313" key="2">
    <source>
        <dbReference type="EMBL" id="AUB35404.1"/>
    </source>
</evidence>
<organism evidence="2 3">
    <name type="scientific">Nostoc flagelliforme CCNUN1</name>
    <dbReference type="NCBI Taxonomy" id="2038116"/>
    <lineage>
        <taxon>Bacteria</taxon>
        <taxon>Bacillati</taxon>
        <taxon>Cyanobacteriota</taxon>
        <taxon>Cyanophyceae</taxon>
        <taxon>Nostocales</taxon>
        <taxon>Nostocaceae</taxon>
        <taxon>Nostoc</taxon>
    </lineage>
</organism>
<gene>
    <name evidence="2" type="ORF">COO91_01284</name>
</gene>
<feature type="region of interest" description="Disordered" evidence="1">
    <location>
        <begin position="1"/>
        <end position="22"/>
    </location>
</feature>
<protein>
    <submittedName>
        <fullName evidence="2">Uncharacterized protein</fullName>
    </submittedName>
</protein>
<proteinExistence type="predicted"/>
<evidence type="ECO:0000313" key="3">
    <source>
        <dbReference type="Proteomes" id="UP000232003"/>
    </source>
</evidence>
<dbReference type="Proteomes" id="UP000232003">
    <property type="component" value="Chromosome"/>
</dbReference>
<dbReference type="KEGG" id="nfl:COO91_01284"/>